<gene>
    <name evidence="8" type="ORF">A1D17_02425</name>
</gene>
<name>A0A166QKC8_PSEFL</name>
<dbReference type="EC" id="2.1.1.37" evidence="1"/>
<dbReference type="GO" id="GO:0044027">
    <property type="term" value="P:negative regulation of gene expression via chromosomal CpG island methylation"/>
    <property type="evidence" value="ECO:0007669"/>
    <property type="project" value="TreeGrafter"/>
</dbReference>
<protein>
    <recommendedName>
        <fullName evidence="1">DNA (cytosine-5-)-methyltransferase</fullName>
        <ecNumber evidence="1">2.1.1.37</ecNumber>
    </recommendedName>
</protein>
<evidence type="ECO:0000313" key="9">
    <source>
        <dbReference type="Proteomes" id="UP000076489"/>
    </source>
</evidence>
<dbReference type="PANTHER" id="PTHR10629">
    <property type="entry name" value="CYTOSINE-SPECIFIC METHYLTRANSFERASE"/>
    <property type="match status" value="1"/>
</dbReference>
<dbReference type="AlphaFoldDB" id="A0A166QKC8"/>
<evidence type="ECO:0000256" key="6">
    <source>
        <dbReference type="ARBA" id="ARBA00047422"/>
    </source>
</evidence>
<evidence type="ECO:0000256" key="4">
    <source>
        <dbReference type="ARBA" id="ARBA00022691"/>
    </source>
</evidence>
<comment type="similarity">
    <text evidence="7">Belongs to the class I-like SAM-binding methyltransferase superfamily. C5-methyltransferase family.</text>
</comment>
<dbReference type="PROSITE" id="PS51679">
    <property type="entry name" value="SAM_MT_C5"/>
    <property type="match status" value="1"/>
</dbReference>
<accession>A0A166QKC8</accession>
<evidence type="ECO:0000256" key="3">
    <source>
        <dbReference type="ARBA" id="ARBA00022679"/>
    </source>
</evidence>
<organism evidence="8 9">
    <name type="scientific">Pseudomonas fluorescens</name>
    <dbReference type="NCBI Taxonomy" id="294"/>
    <lineage>
        <taxon>Bacteria</taxon>
        <taxon>Pseudomonadati</taxon>
        <taxon>Pseudomonadota</taxon>
        <taxon>Gammaproteobacteria</taxon>
        <taxon>Pseudomonadales</taxon>
        <taxon>Pseudomonadaceae</taxon>
        <taxon>Pseudomonas</taxon>
    </lineage>
</organism>
<dbReference type="Pfam" id="PF00145">
    <property type="entry name" value="DNA_methylase"/>
    <property type="match status" value="1"/>
</dbReference>
<evidence type="ECO:0000256" key="7">
    <source>
        <dbReference type="PROSITE-ProRule" id="PRU01016"/>
    </source>
</evidence>
<evidence type="ECO:0000256" key="1">
    <source>
        <dbReference type="ARBA" id="ARBA00011975"/>
    </source>
</evidence>
<dbReference type="REBASE" id="252285">
    <property type="entry name" value="M.PflB4ORF2425P"/>
</dbReference>
<dbReference type="PANTHER" id="PTHR10629:SF52">
    <property type="entry name" value="DNA (CYTOSINE-5)-METHYLTRANSFERASE 1"/>
    <property type="match status" value="1"/>
</dbReference>
<dbReference type="GO" id="GO:0003886">
    <property type="term" value="F:DNA (cytosine-5-)-methyltransferase activity"/>
    <property type="evidence" value="ECO:0007669"/>
    <property type="project" value="UniProtKB-EC"/>
</dbReference>
<reference evidence="9" key="1">
    <citation type="submission" date="2016-03" db="EMBL/GenBank/DDBJ databases">
        <authorList>
            <person name="Ray J."/>
            <person name="Price M."/>
            <person name="Deutschbauer A."/>
        </authorList>
    </citation>
    <scope>NUCLEOTIDE SEQUENCE [LARGE SCALE GENOMIC DNA]</scope>
    <source>
        <strain evidence="9">FW300-N1B4</strain>
    </source>
</reference>
<dbReference type="Proteomes" id="UP000076489">
    <property type="component" value="Unassembled WGS sequence"/>
</dbReference>
<evidence type="ECO:0000313" key="8">
    <source>
        <dbReference type="EMBL" id="KZN20415.1"/>
    </source>
</evidence>
<evidence type="ECO:0000256" key="2">
    <source>
        <dbReference type="ARBA" id="ARBA00022603"/>
    </source>
</evidence>
<feature type="active site" evidence="7">
    <location>
        <position position="449"/>
    </location>
</feature>
<dbReference type="GO" id="GO:0009307">
    <property type="term" value="P:DNA restriction-modification system"/>
    <property type="evidence" value="ECO:0007669"/>
    <property type="project" value="UniProtKB-KW"/>
</dbReference>
<keyword evidence="2 7" id="KW-0489">Methyltransferase</keyword>
<dbReference type="InterPro" id="IPR050390">
    <property type="entry name" value="C5-Methyltransferase"/>
</dbReference>
<sequence length="736" mass="80412">MTTSVINTTIGESRSMPRLWLEGQKLAVAGIKIGVRYCINVTSALKRVELRPAPDDYTGQTFLVSKRERNNIVYPLMEVRTDLFAEVFEMGSKVFVSIRQGRIIITASHIASRVAERVKRFLDKLQGKQPLAVVSLFQGGRALNQETHSGLQKSGVSSLIQAGAEREASQFHASLQNGQKPWTSESITKRHLQEINVLNRNIQQCDVLIAGAACLAGGHTGNKKIKTPQSSTSYGAEFVDFLGWVKASNPGIIVFEKIAGHEKSTASMIIRSVLESLGYQMTYVKAEENGDGSDRPQQRTAVVAYTPNIGIPVDVSELEFLFGRESDVETEEAASSDQSVAPHILERIEERVTRFLGKLKAKLPLEGGSQFHGGGILDKALHTGLKKAGVDSFVKMAVELEGEYLDTSLRNNPELWKDESFAINSDVREINMLGGNVPLLDLATAGIPCTGASRAGASKNKLACAEEHSAVGSLFVDFIEWIRASNPGAFVLENVPEYAKSASMLVIRKALTALGYVLSEIILDGNEMGALEKRRRLCVVGLTPGIGNPFDFGQLTPVREKEACLQDILEDIPLDSDRWKSYTYLAKKAVRDQADGKGFARQLLDGTAKSCGTIGKDYNKGRSTEPFIRHPVNPELSRLLTPEEHAKVKTVPPAMIHGVAATTQHQLLGQAVVFVAFEAVGYLIGLTVQGLTKAVEAVSNVVEFVSPAIPSPVCFEEEVEVFNQQVERFQTMRLFA</sequence>
<dbReference type="InterPro" id="IPR001525">
    <property type="entry name" value="C5_MeTfrase"/>
</dbReference>
<dbReference type="SUPFAM" id="SSF53335">
    <property type="entry name" value="S-adenosyl-L-methionine-dependent methyltransferases"/>
    <property type="match status" value="2"/>
</dbReference>
<dbReference type="OrthoDB" id="5288620at2"/>
<dbReference type="GO" id="GO:0032259">
    <property type="term" value="P:methylation"/>
    <property type="evidence" value="ECO:0007669"/>
    <property type="project" value="UniProtKB-KW"/>
</dbReference>
<keyword evidence="5" id="KW-0680">Restriction system</keyword>
<comment type="caution">
    <text evidence="8">The sequence shown here is derived from an EMBL/GenBank/DDBJ whole genome shotgun (WGS) entry which is preliminary data.</text>
</comment>
<keyword evidence="4 7" id="KW-0949">S-adenosyl-L-methionine</keyword>
<evidence type="ECO:0000256" key="5">
    <source>
        <dbReference type="ARBA" id="ARBA00022747"/>
    </source>
</evidence>
<comment type="catalytic activity">
    <reaction evidence="6">
        <text>a 2'-deoxycytidine in DNA + S-adenosyl-L-methionine = a 5-methyl-2'-deoxycytidine in DNA + S-adenosyl-L-homocysteine + H(+)</text>
        <dbReference type="Rhea" id="RHEA:13681"/>
        <dbReference type="Rhea" id="RHEA-COMP:11369"/>
        <dbReference type="Rhea" id="RHEA-COMP:11370"/>
        <dbReference type="ChEBI" id="CHEBI:15378"/>
        <dbReference type="ChEBI" id="CHEBI:57856"/>
        <dbReference type="ChEBI" id="CHEBI:59789"/>
        <dbReference type="ChEBI" id="CHEBI:85452"/>
        <dbReference type="ChEBI" id="CHEBI:85454"/>
        <dbReference type="EC" id="2.1.1.37"/>
    </reaction>
</comment>
<keyword evidence="3 7" id="KW-0808">Transferase</keyword>
<reference evidence="8 9" key="2">
    <citation type="journal article" date="2018" name="Nature">
        <title>Mutant phenotypes for thousands of bacterial genes of unknown function.</title>
        <authorList>
            <person name="Price M.N."/>
            <person name="Wetmore K.M."/>
            <person name="Waters R.J."/>
            <person name="Callaghan M."/>
            <person name="Ray J."/>
            <person name="Liu H."/>
            <person name="Kuehl J.V."/>
            <person name="Melnyk R.A."/>
            <person name="Lamson J.S."/>
            <person name="Suh Y."/>
            <person name="Carlson H.K."/>
            <person name="Esquivel Z."/>
            <person name="Sadeeshkumar H."/>
            <person name="Chakraborty R."/>
            <person name="Zane G.M."/>
            <person name="Rubin B.E."/>
            <person name="Wall J.D."/>
            <person name="Visel A."/>
            <person name="Bristow J."/>
            <person name="Blow M.J."/>
            <person name="Arkin A.P."/>
            <person name="Deutschbauer A.M."/>
        </authorList>
    </citation>
    <scope>NUCLEOTIDE SEQUENCE [LARGE SCALE GENOMIC DNA]</scope>
    <source>
        <strain evidence="8 9">FW300-N1B4</strain>
    </source>
</reference>
<dbReference type="EMBL" id="LUKJ01000002">
    <property type="protein sequence ID" value="KZN20415.1"/>
    <property type="molecule type" value="Genomic_DNA"/>
</dbReference>
<dbReference type="InterPro" id="IPR029063">
    <property type="entry name" value="SAM-dependent_MTases_sf"/>
</dbReference>
<dbReference type="RefSeq" id="WP_063340460.1">
    <property type="nucleotide sequence ID" value="NZ_LUKJ01000002.1"/>
</dbReference>
<dbReference type="GO" id="GO:0003677">
    <property type="term" value="F:DNA binding"/>
    <property type="evidence" value="ECO:0007669"/>
    <property type="project" value="TreeGrafter"/>
</dbReference>
<proteinExistence type="inferred from homology"/>
<dbReference type="Gene3D" id="3.40.50.150">
    <property type="entry name" value="Vaccinia Virus protein VP39"/>
    <property type="match status" value="2"/>
</dbReference>